<feature type="transmembrane region" description="Helical" evidence="7">
    <location>
        <begin position="287"/>
        <end position="311"/>
    </location>
</feature>
<feature type="domain" description="Amino acid permease/ SLC12A" evidence="8">
    <location>
        <begin position="19"/>
        <end position="390"/>
    </location>
</feature>
<dbReference type="GO" id="GO:0055085">
    <property type="term" value="P:transmembrane transport"/>
    <property type="evidence" value="ECO:0007669"/>
    <property type="project" value="InterPro"/>
</dbReference>
<dbReference type="PANTHER" id="PTHR43495:SF5">
    <property type="entry name" value="GAMMA-AMINOBUTYRIC ACID PERMEASE"/>
    <property type="match status" value="1"/>
</dbReference>
<evidence type="ECO:0000256" key="6">
    <source>
        <dbReference type="ARBA" id="ARBA00023136"/>
    </source>
</evidence>
<evidence type="ECO:0000313" key="9">
    <source>
        <dbReference type="EMBL" id="MCM3713917.1"/>
    </source>
</evidence>
<evidence type="ECO:0000256" key="5">
    <source>
        <dbReference type="ARBA" id="ARBA00022989"/>
    </source>
</evidence>
<evidence type="ECO:0000256" key="2">
    <source>
        <dbReference type="ARBA" id="ARBA00022448"/>
    </source>
</evidence>
<feature type="transmembrane region" description="Helical" evidence="7">
    <location>
        <begin position="357"/>
        <end position="380"/>
    </location>
</feature>
<dbReference type="GO" id="GO:0005886">
    <property type="term" value="C:plasma membrane"/>
    <property type="evidence" value="ECO:0007669"/>
    <property type="project" value="UniProtKB-SubCell"/>
</dbReference>
<feature type="transmembrane region" description="Helical" evidence="7">
    <location>
        <begin position="84"/>
        <end position="104"/>
    </location>
</feature>
<keyword evidence="5 7" id="KW-1133">Transmembrane helix</keyword>
<evidence type="ECO:0000313" key="10">
    <source>
        <dbReference type="Proteomes" id="UP001139179"/>
    </source>
</evidence>
<comment type="caution">
    <text evidence="9">The sequence shown here is derived from an EMBL/GenBank/DDBJ whole genome shotgun (WGS) entry which is preliminary data.</text>
</comment>
<proteinExistence type="predicted"/>
<comment type="subcellular location">
    <subcellularLocation>
        <location evidence="1">Cell membrane</location>
        <topology evidence="1">Multi-pass membrane protein</topology>
    </subcellularLocation>
</comment>
<feature type="transmembrane region" description="Helical" evidence="7">
    <location>
        <begin position="203"/>
        <end position="224"/>
    </location>
</feature>
<dbReference type="Gene3D" id="1.20.1740.10">
    <property type="entry name" value="Amino acid/polyamine transporter I"/>
    <property type="match status" value="1"/>
</dbReference>
<evidence type="ECO:0000256" key="3">
    <source>
        <dbReference type="ARBA" id="ARBA00022692"/>
    </source>
</evidence>
<protein>
    <submittedName>
        <fullName evidence="9">Amino acid permease</fullName>
    </submittedName>
</protein>
<accession>A0A9X2INZ5</accession>
<evidence type="ECO:0000256" key="4">
    <source>
        <dbReference type="ARBA" id="ARBA00022970"/>
    </source>
</evidence>
<dbReference type="PANTHER" id="PTHR43495">
    <property type="entry name" value="GABA PERMEASE"/>
    <property type="match status" value="1"/>
</dbReference>
<feature type="transmembrane region" description="Helical" evidence="7">
    <location>
        <begin position="415"/>
        <end position="436"/>
    </location>
</feature>
<feature type="transmembrane region" description="Helical" evidence="7">
    <location>
        <begin position="44"/>
        <end position="63"/>
    </location>
</feature>
<feature type="transmembrane region" description="Helical" evidence="7">
    <location>
        <begin position="332"/>
        <end position="351"/>
    </location>
</feature>
<gene>
    <name evidence="9" type="ORF">M3202_07450</name>
</gene>
<organism evidence="9 10">
    <name type="scientific">Halalkalibacter oceani</name>
    <dbReference type="NCBI Taxonomy" id="1653776"/>
    <lineage>
        <taxon>Bacteria</taxon>
        <taxon>Bacillati</taxon>
        <taxon>Bacillota</taxon>
        <taxon>Bacilli</taxon>
        <taxon>Bacillales</taxon>
        <taxon>Bacillaceae</taxon>
        <taxon>Halalkalibacter</taxon>
    </lineage>
</organism>
<feature type="transmembrane region" description="Helical" evidence="7">
    <location>
        <begin position="236"/>
        <end position="257"/>
    </location>
</feature>
<evidence type="ECO:0000256" key="1">
    <source>
        <dbReference type="ARBA" id="ARBA00004651"/>
    </source>
</evidence>
<sequence>MAHSKQDSEKPLQWWQLSLLGVACTIGTGFFLGSSIAITMAGPSVLLVYIIAAFGTYFVFEALAKMTIYDPQKGSFRSYAKKAYGRWAGFSSGWVYWASEMLIIGSQMTALSIFSQLWFPDLPLWLLASIYAALGLLVIIAGSKSFDRTENLLAVLKISAIFMFIILASLALFGLIGTDPDGTHIPRTVEDVFPHGLKGLLPASIYGFYGFGGIEIMGLLAVRLKQMKDAPKSGKVMLLTLGLIYVFSIGLALIMVAQADFSHEESPFVTALTAYAIPYVNHVFNGVFIIAGFSTMVASMFAVIRILVTLAEDQDAPRLFAKKIHHKWELPAILLTTLGIIVSIVLSIFMPDQMYEYVTTAAGLMLLYNWIFILGSYGRLLNLTKKEQIKRLIGFLFILLGVIGTVFHATSRPGFFVSLLFLFLIAIVTLIMNHLWKKKGDGNKPSLTLFTKTTR</sequence>
<evidence type="ECO:0000256" key="7">
    <source>
        <dbReference type="SAM" id="Phobius"/>
    </source>
</evidence>
<dbReference type="EMBL" id="JAMBOL010000004">
    <property type="protein sequence ID" value="MCM3713917.1"/>
    <property type="molecule type" value="Genomic_DNA"/>
</dbReference>
<keyword evidence="2" id="KW-0813">Transport</keyword>
<dbReference type="GO" id="GO:0006865">
    <property type="term" value="P:amino acid transport"/>
    <property type="evidence" value="ECO:0007669"/>
    <property type="project" value="UniProtKB-KW"/>
</dbReference>
<keyword evidence="4" id="KW-0029">Amino-acid transport</keyword>
<dbReference type="PIRSF" id="PIRSF006060">
    <property type="entry name" value="AA_transporter"/>
    <property type="match status" value="1"/>
</dbReference>
<keyword evidence="3 7" id="KW-0812">Transmembrane</keyword>
<dbReference type="PROSITE" id="PS51257">
    <property type="entry name" value="PROKAR_LIPOPROTEIN"/>
    <property type="match status" value="1"/>
</dbReference>
<feature type="transmembrane region" description="Helical" evidence="7">
    <location>
        <begin position="392"/>
        <end position="409"/>
    </location>
</feature>
<feature type="transmembrane region" description="Helical" evidence="7">
    <location>
        <begin position="12"/>
        <end position="38"/>
    </location>
</feature>
<name>A0A9X2INZ5_9BACI</name>
<evidence type="ECO:0000259" key="8">
    <source>
        <dbReference type="Pfam" id="PF00324"/>
    </source>
</evidence>
<dbReference type="Proteomes" id="UP001139179">
    <property type="component" value="Unassembled WGS sequence"/>
</dbReference>
<keyword evidence="6 7" id="KW-0472">Membrane</keyword>
<reference evidence="9" key="1">
    <citation type="submission" date="2022-05" db="EMBL/GenBank/DDBJ databases">
        <title>Comparative Genomics of Spacecraft Associated Microbes.</title>
        <authorList>
            <person name="Tran M.T."/>
            <person name="Wright A."/>
            <person name="Seuylemezian A."/>
            <person name="Eisen J."/>
            <person name="Coil D."/>
        </authorList>
    </citation>
    <scope>NUCLEOTIDE SEQUENCE</scope>
    <source>
        <strain evidence="9">214.1.1</strain>
    </source>
</reference>
<keyword evidence="10" id="KW-1185">Reference proteome</keyword>
<dbReference type="AlphaFoldDB" id="A0A9X2INZ5"/>
<feature type="transmembrane region" description="Helical" evidence="7">
    <location>
        <begin position="154"/>
        <end position="176"/>
    </location>
</feature>
<dbReference type="Pfam" id="PF00324">
    <property type="entry name" value="AA_permease"/>
    <property type="match status" value="1"/>
</dbReference>
<dbReference type="InterPro" id="IPR004841">
    <property type="entry name" value="AA-permease/SLC12A_dom"/>
</dbReference>
<feature type="transmembrane region" description="Helical" evidence="7">
    <location>
        <begin position="124"/>
        <end position="142"/>
    </location>
</feature>